<organism evidence="6 7">
    <name type="scientific">Acidithiobacillus caldus (strain ATCC 51756 / DSM 8584 / KU)</name>
    <dbReference type="NCBI Taxonomy" id="637389"/>
    <lineage>
        <taxon>Bacteria</taxon>
        <taxon>Pseudomonadati</taxon>
        <taxon>Pseudomonadota</taxon>
        <taxon>Acidithiobacillia</taxon>
        <taxon>Acidithiobacillales</taxon>
        <taxon>Acidithiobacillaceae</taxon>
        <taxon>Acidithiobacillus</taxon>
    </lineage>
</organism>
<dbReference type="Pfam" id="PF02348">
    <property type="entry name" value="CTP_transf_3"/>
    <property type="match status" value="1"/>
</dbReference>
<dbReference type="UniPathway" id="UPA00358">
    <property type="reaction ID" value="UER00476"/>
</dbReference>
<evidence type="ECO:0000256" key="3">
    <source>
        <dbReference type="ARBA" id="ARBA00022695"/>
    </source>
</evidence>
<proteinExistence type="inferred from homology"/>
<evidence type="ECO:0000256" key="1">
    <source>
        <dbReference type="ARBA" id="ARBA00004370"/>
    </source>
</evidence>
<dbReference type="AlphaFoldDB" id="A0A059ZRX1"/>
<name>A0A059ZRX1_ACICK</name>
<dbReference type="PANTHER" id="PTHR42866">
    <property type="entry name" value="3-DEOXY-MANNO-OCTULOSONATE CYTIDYLYLTRANSFERASE"/>
    <property type="match status" value="1"/>
</dbReference>
<dbReference type="GO" id="GO:0016020">
    <property type="term" value="C:membrane"/>
    <property type="evidence" value="ECO:0007669"/>
    <property type="project" value="UniProtKB-SubCell"/>
</dbReference>
<comment type="catalytic activity">
    <reaction evidence="5">
        <text>3-deoxy-alpha-D-manno-oct-2-ulosonate + CTP = CMP-3-deoxy-beta-D-manno-octulosonate + diphosphate</text>
        <dbReference type="Rhea" id="RHEA:23448"/>
        <dbReference type="ChEBI" id="CHEBI:33019"/>
        <dbReference type="ChEBI" id="CHEBI:37563"/>
        <dbReference type="ChEBI" id="CHEBI:85986"/>
        <dbReference type="ChEBI" id="CHEBI:85987"/>
        <dbReference type="EC" id="2.7.7.38"/>
    </reaction>
</comment>
<dbReference type="InterPro" id="IPR003329">
    <property type="entry name" value="Cytidylyl_trans"/>
</dbReference>
<dbReference type="PANTHER" id="PTHR42866:SF2">
    <property type="entry name" value="3-DEOXY-MANNO-OCTULOSONATE CYTIDYLYLTRANSFERASE, MITOCHONDRIAL"/>
    <property type="match status" value="1"/>
</dbReference>
<reference evidence="6 7" key="1">
    <citation type="journal article" date="2009" name="J. Bacteriol.">
        <title>Draft genome sequence of the extremely acidophilic bacterium Acidithiobacillus caldus ATCC 51756 reveals metabolic versatility in the genus Acidithiobacillus.</title>
        <authorList>
            <person name="Valdes J."/>
            <person name="Quatrini R."/>
            <person name="Hallberg K."/>
            <person name="Dopson M."/>
            <person name="Valenzuela P.D."/>
            <person name="Holmes D.S."/>
        </authorList>
    </citation>
    <scope>NUCLEOTIDE SEQUENCE [LARGE SCALE GENOMIC DNA]</scope>
    <source>
        <strain evidence="7">ATCC 51756 / DSM 8584 / KU</strain>
    </source>
</reference>
<dbReference type="eggNOG" id="COG1212">
    <property type="taxonomic scope" value="Bacteria"/>
</dbReference>
<dbReference type="GO" id="GO:0008690">
    <property type="term" value="F:3-deoxy-manno-octulosonate cytidylyltransferase activity"/>
    <property type="evidence" value="ECO:0007669"/>
    <property type="project" value="UniProtKB-UniRule"/>
</dbReference>
<comment type="function">
    <text evidence="5">Activates KDO (a required 8-carbon sugar) for incorporation into bacterial lipopolysaccharide in Gram-negative bacteria.</text>
</comment>
<dbReference type="RefSeq" id="WP_004870392.1">
    <property type="nucleotide sequence ID" value="NZ_CP005986.1"/>
</dbReference>
<dbReference type="HAMAP" id="MF_00057">
    <property type="entry name" value="KdsB"/>
    <property type="match status" value="1"/>
</dbReference>
<dbReference type="CDD" id="cd02517">
    <property type="entry name" value="CMP-KDO-Synthetase"/>
    <property type="match status" value="1"/>
</dbReference>
<dbReference type="Proteomes" id="UP000005522">
    <property type="component" value="Chromosome"/>
</dbReference>
<dbReference type="InterPro" id="IPR004528">
    <property type="entry name" value="KdsB"/>
</dbReference>
<dbReference type="GO" id="GO:0009103">
    <property type="term" value="P:lipopolysaccharide biosynthetic process"/>
    <property type="evidence" value="ECO:0007669"/>
    <property type="project" value="UniProtKB-UniRule"/>
</dbReference>
<keyword evidence="4 5" id="KW-0448">Lipopolysaccharide biosynthesis</keyword>
<protein>
    <recommendedName>
        <fullName evidence="5">3-deoxy-manno-octulosonate cytidylyltransferase</fullName>
        <ecNumber evidence="5">2.7.7.38</ecNumber>
    </recommendedName>
    <alternativeName>
        <fullName evidence="5">CMP-2-keto-3-deoxyoctulosonic acid synthase</fullName>
        <shortName evidence="5">CKS</shortName>
        <shortName evidence="5">CMP-KDO synthase</shortName>
    </alternativeName>
</protein>
<dbReference type="GO" id="GO:0033468">
    <property type="term" value="P:CMP-keto-3-deoxy-D-manno-octulosonic acid biosynthetic process"/>
    <property type="evidence" value="ECO:0007669"/>
    <property type="project" value="UniProtKB-UniRule"/>
</dbReference>
<dbReference type="HOGENOM" id="CLU_065038_1_0_6"/>
<gene>
    <name evidence="5" type="primary">kdsB</name>
    <name evidence="6" type="ORF">Acaty_c0353</name>
</gene>
<dbReference type="GO" id="GO:0005829">
    <property type="term" value="C:cytosol"/>
    <property type="evidence" value="ECO:0007669"/>
    <property type="project" value="TreeGrafter"/>
</dbReference>
<dbReference type="InterPro" id="IPR029044">
    <property type="entry name" value="Nucleotide-diphossugar_trans"/>
</dbReference>
<evidence type="ECO:0000313" key="7">
    <source>
        <dbReference type="Proteomes" id="UP000005522"/>
    </source>
</evidence>
<dbReference type="EC" id="2.7.7.38" evidence="5"/>
<evidence type="ECO:0000313" key="6">
    <source>
        <dbReference type="EMBL" id="AIA54243.1"/>
    </source>
</evidence>
<evidence type="ECO:0000256" key="4">
    <source>
        <dbReference type="ARBA" id="ARBA00022985"/>
    </source>
</evidence>
<sequence>MNFTVLIPARLASTRLPGKVLLDVAGLPMVEQVRRRALESGAERVVVAADDPQIVERIHRFGGEALLTATTHRCGSERLAEAARLLGLGDEEIVVNLQGDEPGMDPALIRAVAKLLAAVPAPVATVAVPIQKTEELLDPHAVKVALAGDGRALYFSRAPIPWRRDDFPPTSTTLPAPGSHWRHLGLYAYRQAFLQDYASWPASALEDMEALEQLRILERGYSIFVHRAQQAPVTGVDTADDLERVRRAFAARQPSTAVP</sequence>
<comment type="pathway">
    <text evidence="5">Nucleotide-sugar biosynthesis; CMP-3-deoxy-D-manno-octulosonate biosynthesis; CMP-3-deoxy-D-manno-octulosonate from 3-deoxy-D-manno-octulosonate and CTP: step 1/1.</text>
</comment>
<evidence type="ECO:0000256" key="5">
    <source>
        <dbReference type="HAMAP-Rule" id="MF_00057"/>
    </source>
</evidence>
<dbReference type="Gene3D" id="3.90.550.10">
    <property type="entry name" value="Spore Coat Polysaccharide Biosynthesis Protein SpsA, Chain A"/>
    <property type="match status" value="1"/>
</dbReference>
<dbReference type="EMBL" id="CP005986">
    <property type="protein sequence ID" value="AIA54243.1"/>
    <property type="molecule type" value="Genomic_DNA"/>
</dbReference>
<dbReference type="FunFam" id="3.90.550.10:FF:000011">
    <property type="entry name" value="3-deoxy-manno-octulosonate cytidylyltransferase"/>
    <property type="match status" value="1"/>
</dbReference>
<accession>A0A059ZRX1</accession>
<evidence type="ECO:0000256" key="2">
    <source>
        <dbReference type="ARBA" id="ARBA00022679"/>
    </source>
</evidence>
<dbReference type="GeneID" id="92930371"/>
<keyword evidence="2 5" id="KW-0808">Transferase</keyword>
<keyword evidence="5" id="KW-0963">Cytoplasm</keyword>
<dbReference type="NCBIfam" id="TIGR00466">
    <property type="entry name" value="kdsB"/>
    <property type="match status" value="1"/>
</dbReference>
<dbReference type="KEGG" id="acz:Acaty_c0353"/>
<dbReference type="NCBIfam" id="NF003952">
    <property type="entry name" value="PRK05450.1-5"/>
    <property type="match status" value="1"/>
</dbReference>
<dbReference type="SUPFAM" id="SSF53448">
    <property type="entry name" value="Nucleotide-diphospho-sugar transferases"/>
    <property type="match status" value="1"/>
</dbReference>
<keyword evidence="3 5" id="KW-0548">Nucleotidyltransferase</keyword>
<comment type="subcellular location">
    <subcellularLocation>
        <location evidence="5">Cytoplasm</location>
    </subcellularLocation>
    <subcellularLocation>
        <location evidence="1">Membrane</location>
    </subcellularLocation>
</comment>
<comment type="similarity">
    <text evidence="5">Belongs to the KdsB family.</text>
</comment>